<dbReference type="STRING" id="226505.SAMN05444394_0234"/>
<dbReference type="EMBL" id="FSRC01000001">
    <property type="protein sequence ID" value="SIN65900.1"/>
    <property type="molecule type" value="Genomic_DNA"/>
</dbReference>
<evidence type="ECO:0000313" key="1">
    <source>
        <dbReference type="EMBL" id="SIN65900.1"/>
    </source>
</evidence>
<accession>A0A1N6D4Z2</accession>
<sequence length="163" mass="19328">MKKKASPKLNLSLEERTNLRKAKIKISGILEMPFDELEIILNASSERVKTLHALAEFQTVPSIGVKLSEDLIVMGYYSLKDLKEKNGAKLLEEFERKQGYWTDPCVEDQFWLITDYARNPRIDKNWWDYTQERKNYRLENGYPADRPKRAWYEVKPIQWKTKA</sequence>
<name>A0A1N6D4Z2_9BACT</name>
<proteinExistence type="predicted"/>
<dbReference type="OrthoDB" id="666031at2"/>
<keyword evidence="2" id="KW-1185">Reference proteome</keyword>
<reference evidence="2" key="1">
    <citation type="submission" date="2016-11" db="EMBL/GenBank/DDBJ databases">
        <authorList>
            <person name="Varghese N."/>
            <person name="Submissions S."/>
        </authorList>
    </citation>
    <scope>NUCLEOTIDE SEQUENCE [LARGE SCALE GENOMIC DNA]</scope>
    <source>
        <strain evidence="2">DSM 15292</strain>
    </source>
</reference>
<organism evidence="1 2">
    <name type="scientific">Algoriphagus halophilus</name>
    <dbReference type="NCBI Taxonomy" id="226505"/>
    <lineage>
        <taxon>Bacteria</taxon>
        <taxon>Pseudomonadati</taxon>
        <taxon>Bacteroidota</taxon>
        <taxon>Cytophagia</taxon>
        <taxon>Cytophagales</taxon>
        <taxon>Cyclobacteriaceae</taxon>
        <taxon>Algoriphagus</taxon>
    </lineage>
</organism>
<gene>
    <name evidence="1" type="ORF">SAMN05444394_0234</name>
</gene>
<dbReference type="AlphaFoldDB" id="A0A1N6D4Z2"/>
<evidence type="ECO:0000313" key="2">
    <source>
        <dbReference type="Proteomes" id="UP000185221"/>
    </source>
</evidence>
<dbReference type="InterPro" id="IPR021725">
    <property type="entry name" value="Cdd1"/>
</dbReference>
<dbReference type="Proteomes" id="UP000185221">
    <property type="component" value="Unassembled WGS sequence"/>
</dbReference>
<dbReference type="Pfam" id="PF11731">
    <property type="entry name" value="Cdd1"/>
    <property type="match status" value="1"/>
</dbReference>
<protein>
    <submittedName>
        <fullName evidence="1">Pathogenicity locus</fullName>
    </submittedName>
</protein>
<dbReference type="RefSeq" id="WP_074223016.1">
    <property type="nucleotide sequence ID" value="NZ_FSRC01000001.1"/>
</dbReference>